<reference evidence="1 2" key="1">
    <citation type="submission" date="2019-02" db="EMBL/GenBank/DDBJ databases">
        <title>Deep-cultivation of Planctomycetes and their phenomic and genomic characterization uncovers novel biology.</title>
        <authorList>
            <person name="Wiegand S."/>
            <person name="Jogler M."/>
            <person name="Boedeker C."/>
            <person name="Pinto D."/>
            <person name="Vollmers J."/>
            <person name="Rivas-Marin E."/>
            <person name="Kohn T."/>
            <person name="Peeters S.H."/>
            <person name="Heuer A."/>
            <person name="Rast P."/>
            <person name="Oberbeckmann S."/>
            <person name="Bunk B."/>
            <person name="Jeske O."/>
            <person name="Meyerdierks A."/>
            <person name="Storesund J.E."/>
            <person name="Kallscheuer N."/>
            <person name="Luecker S."/>
            <person name="Lage O.M."/>
            <person name="Pohl T."/>
            <person name="Merkel B.J."/>
            <person name="Hornburger P."/>
            <person name="Mueller R.-W."/>
            <person name="Bruemmer F."/>
            <person name="Labrenz M."/>
            <person name="Spormann A.M."/>
            <person name="Op den Camp H."/>
            <person name="Overmann J."/>
            <person name="Amann R."/>
            <person name="Jetten M.S.M."/>
            <person name="Mascher T."/>
            <person name="Medema M.H."/>
            <person name="Devos D.P."/>
            <person name="Kaster A.-K."/>
            <person name="Ovreas L."/>
            <person name="Rohde M."/>
            <person name="Galperin M.Y."/>
            <person name="Jogler C."/>
        </authorList>
    </citation>
    <scope>NUCLEOTIDE SEQUENCE [LARGE SCALE GENOMIC DNA]</scope>
    <source>
        <strain evidence="1 2">Mal4</strain>
    </source>
</reference>
<dbReference type="InterPro" id="IPR014718">
    <property type="entry name" value="GH-type_carb-bd"/>
</dbReference>
<dbReference type="Pfam" id="PF01263">
    <property type="entry name" value="Aldose_epim"/>
    <property type="match status" value="1"/>
</dbReference>
<gene>
    <name evidence="1" type="primary">galM</name>
    <name evidence="1" type="ORF">Mal4_49960</name>
</gene>
<evidence type="ECO:0000313" key="2">
    <source>
        <dbReference type="Proteomes" id="UP000320496"/>
    </source>
</evidence>
<sequence>MPPIVIHHENCEATILPEIGFNCVAFRVWIDGEPIDVIDTTPEFLEGEGRPSGNGIPILFPFPNRIEQGKFSWEGKEYQLPLTPGHPHALHGFVLNRPWRVTRQGENFVIGEWQLSVDAPELEPHWPTDCRIEIRYAIKEQVLRSDIRIVNPDERPMPWGFGTHAYFKLPLGSSGAVEHCLIQAPAHKQWELEECIPTGAILDVPAEKDIRTGAYVSRTKMDDVLTDLRPTGSMLECVILDEQAGIEMIQACDPEFRELVVFTPPGRDAVCMEPYTCVTNAINLQQQGIDAGWQTLEPGSMYETWIEMTARRLIV</sequence>
<proteinExistence type="predicted"/>
<dbReference type="SUPFAM" id="SSF74650">
    <property type="entry name" value="Galactose mutarotase-like"/>
    <property type="match status" value="1"/>
</dbReference>
<dbReference type="Proteomes" id="UP000320496">
    <property type="component" value="Chromosome"/>
</dbReference>
<dbReference type="PANTHER" id="PTHR10091:SF0">
    <property type="entry name" value="GALACTOSE MUTAROTASE"/>
    <property type="match status" value="1"/>
</dbReference>
<dbReference type="CDD" id="cd01081">
    <property type="entry name" value="Aldose_epim"/>
    <property type="match status" value="1"/>
</dbReference>
<dbReference type="GO" id="GO:0006006">
    <property type="term" value="P:glucose metabolic process"/>
    <property type="evidence" value="ECO:0007669"/>
    <property type="project" value="TreeGrafter"/>
</dbReference>
<dbReference type="RefSeq" id="WP_145371910.1">
    <property type="nucleotide sequence ID" value="NZ_CP036275.1"/>
</dbReference>
<dbReference type="GO" id="GO:0033499">
    <property type="term" value="P:galactose catabolic process via UDP-galactose, Leloir pathway"/>
    <property type="evidence" value="ECO:0007669"/>
    <property type="project" value="TreeGrafter"/>
</dbReference>
<dbReference type="InterPro" id="IPR008183">
    <property type="entry name" value="Aldose_1/G6P_1-epimerase"/>
</dbReference>
<name>A0A517ZDU6_9PLAN</name>
<organism evidence="1 2">
    <name type="scientific">Maioricimonas rarisocia</name>
    <dbReference type="NCBI Taxonomy" id="2528026"/>
    <lineage>
        <taxon>Bacteria</taxon>
        <taxon>Pseudomonadati</taxon>
        <taxon>Planctomycetota</taxon>
        <taxon>Planctomycetia</taxon>
        <taxon>Planctomycetales</taxon>
        <taxon>Planctomycetaceae</taxon>
        <taxon>Maioricimonas</taxon>
    </lineage>
</organism>
<accession>A0A517ZDU6</accession>
<dbReference type="EC" id="5.1.3.3" evidence="1"/>
<keyword evidence="1" id="KW-0413">Isomerase</keyword>
<dbReference type="KEGG" id="mri:Mal4_49960"/>
<protein>
    <submittedName>
        <fullName evidence="1">Aldose 1-epimerase</fullName>
        <ecNumber evidence="1">5.1.3.3</ecNumber>
    </submittedName>
</protein>
<dbReference type="GO" id="GO:0004034">
    <property type="term" value="F:aldose 1-epimerase activity"/>
    <property type="evidence" value="ECO:0007669"/>
    <property type="project" value="UniProtKB-EC"/>
</dbReference>
<dbReference type="AlphaFoldDB" id="A0A517ZDU6"/>
<dbReference type="OrthoDB" id="9795355at2"/>
<dbReference type="InterPro" id="IPR011013">
    <property type="entry name" value="Gal_mutarotase_sf_dom"/>
</dbReference>
<dbReference type="Gene3D" id="2.70.98.10">
    <property type="match status" value="1"/>
</dbReference>
<dbReference type="PANTHER" id="PTHR10091">
    <property type="entry name" value="ALDOSE-1-EPIMERASE"/>
    <property type="match status" value="1"/>
</dbReference>
<dbReference type="EMBL" id="CP036275">
    <property type="protein sequence ID" value="QDU40638.1"/>
    <property type="molecule type" value="Genomic_DNA"/>
</dbReference>
<keyword evidence="2" id="KW-1185">Reference proteome</keyword>
<evidence type="ECO:0000313" key="1">
    <source>
        <dbReference type="EMBL" id="QDU40638.1"/>
    </source>
</evidence>
<dbReference type="GO" id="GO:0030246">
    <property type="term" value="F:carbohydrate binding"/>
    <property type="evidence" value="ECO:0007669"/>
    <property type="project" value="InterPro"/>
</dbReference>